<dbReference type="Gene3D" id="3.40.50.720">
    <property type="entry name" value="NAD(P)-binding Rossmann-like Domain"/>
    <property type="match status" value="1"/>
</dbReference>
<keyword evidence="4" id="KW-0311">Gluconate utilization</keyword>
<keyword evidence="6" id="KW-0521">NADP</keyword>
<dbReference type="Pfam" id="PF03446">
    <property type="entry name" value="NAD_binding_2"/>
    <property type="match status" value="1"/>
</dbReference>
<feature type="domain" description="6-phosphogluconate dehydrogenase C-terminal" evidence="9">
    <location>
        <begin position="183"/>
        <end position="492"/>
    </location>
</feature>
<dbReference type="EC" id="1.1.1.44" evidence="6"/>
<dbReference type="GO" id="GO:0004616">
    <property type="term" value="F:phosphogluconate dehydrogenase (decarboxylating) activity"/>
    <property type="evidence" value="ECO:0007669"/>
    <property type="project" value="UniProtKB-EC"/>
</dbReference>
<evidence type="ECO:0000256" key="4">
    <source>
        <dbReference type="ARBA" id="ARBA00023064"/>
    </source>
</evidence>
<feature type="region of interest" description="Disordered" evidence="8">
    <location>
        <begin position="474"/>
        <end position="494"/>
    </location>
</feature>
<dbReference type="SUPFAM" id="SSF48179">
    <property type="entry name" value="6-phosphogluconate dehydrogenase C-terminal domain-like"/>
    <property type="match status" value="1"/>
</dbReference>
<dbReference type="GO" id="GO:0050661">
    <property type="term" value="F:NADP binding"/>
    <property type="evidence" value="ECO:0007669"/>
    <property type="project" value="InterPro"/>
</dbReference>
<evidence type="ECO:0000256" key="8">
    <source>
        <dbReference type="SAM" id="MobiDB-lite"/>
    </source>
</evidence>
<organism evidence="10 11">
    <name type="scientific">Sphaceloma murrayae</name>
    <dbReference type="NCBI Taxonomy" id="2082308"/>
    <lineage>
        <taxon>Eukaryota</taxon>
        <taxon>Fungi</taxon>
        <taxon>Dikarya</taxon>
        <taxon>Ascomycota</taxon>
        <taxon>Pezizomycotina</taxon>
        <taxon>Dothideomycetes</taxon>
        <taxon>Dothideomycetidae</taxon>
        <taxon>Myriangiales</taxon>
        <taxon>Elsinoaceae</taxon>
        <taxon>Sphaceloma</taxon>
    </lineage>
</organism>
<evidence type="ECO:0000256" key="5">
    <source>
        <dbReference type="ARBA" id="ARBA00023126"/>
    </source>
</evidence>
<dbReference type="GO" id="GO:0019521">
    <property type="term" value="P:D-gluconate metabolic process"/>
    <property type="evidence" value="ECO:0007669"/>
    <property type="project" value="UniProtKB-KW"/>
</dbReference>
<dbReference type="PRINTS" id="PR00076">
    <property type="entry name" value="6PGDHDRGNASE"/>
</dbReference>
<dbReference type="Proteomes" id="UP000243797">
    <property type="component" value="Unassembled WGS sequence"/>
</dbReference>
<dbReference type="InterPro" id="IPR008927">
    <property type="entry name" value="6-PGluconate_DH-like_C_sf"/>
</dbReference>
<feature type="active site" description="Proton donor" evidence="7">
    <location>
        <position position="194"/>
    </location>
</feature>
<evidence type="ECO:0000259" key="9">
    <source>
        <dbReference type="SMART" id="SM01350"/>
    </source>
</evidence>
<evidence type="ECO:0000256" key="6">
    <source>
        <dbReference type="PIRNR" id="PIRNR000109"/>
    </source>
</evidence>
<comment type="subunit">
    <text evidence="6">Homodimer.</text>
</comment>
<dbReference type="InParanoid" id="A0A2K1QGB3"/>
<dbReference type="InterPro" id="IPR013328">
    <property type="entry name" value="6PGD_dom2"/>
</dbReference>
<dbReference type="SMART" id="SM01350">
    <property type="entry name" value="6PGD"/>
    <property type="match status" value="1"/>
</dbReference>
<protein>
    <recommendedName>
        <fullName evidence="6">6-phosphogluconate dehydrogenase, decarboxylating</fullName>
        <ecNumber evidence="6">1.1.1.44</ecNumber>
    </recommendedName>
</protein>
<evidence type="ECO:0000313" key="10">
    <source>
        <dbReference type="EMBL" id="PNS13931.1"/>
    </source>
</evidence>
<evidence type="ECO:0000256" key="2">
    <source>
        <dbReference type="ARBA" id="ARBA00008419"/>
    </source>
</evidence>
<dbReference type="AlphaFoldDB" id="A0A2K1QGB3"/>
<dbReference type="OrthoDB" id="434986at2759"/>
<dbReference type="SUPFAM" id="SSF51735">
    <property type="entry name" value="NAD(P)-binding Rossmann-fold domains"/>
    <property type="match status" value="1"/>
</dbReference>
<feature type="active site" description="Proton acceptor" evidence="7">
    <location>
        <position position="187"/>
    </location>
</feature>
<dbReference type="EMBL" id="NKHZ01000089">
    <property type="protein sequence ID" value="PNS13931.1"/>
    <property type="molecule type" value="Genomic_DNA"/>
</dbReference>
<sequence>MEVKKIAMIGCGSMGGGMALLYAEKGIHVSLQDPSEEAMRGIKKQAEKEGFGDRISIHGTYKSLCSSLDSPRVFFFSLPHGKVGDAVLEGLEPHLSKGDIIIDAGNEHFSNTERRQGKAIVRGVRYIGMGVSGGYQAARRGPSMCPGADDQTLDMVMPLLAKAAAKDDKGKACVGKAGSGGAGHYVKMIHNGIEHGMMSAVSEAWSIMVHGLGMSYDEIADELTRWNADGELRGTFLVSIGIRICTAKDPKTGERVLRTVEDKVVQDVTGEEGTGIWSNTESVEEHIPAPTLSTAHFLRLASSDRAQRRKVHNAFSTTWPAREMPVSDRKAFLEDLRQAVYASCLCAYIQGLNIINKTNLDRGWNIDFAAVWQIWRAGCIIQADYIAELLHPILSDYQKQDLTNLLTRKAIADEMVRCKPALQRIVGQAVTYDHVAPAMSASLEYVKYQTGLELPTQFYEAELDYFGKHMYDRTDEDEEEAPVEGKQHFEWKPA</sequence>
<keyword evidence="11" id="KW-1185">Reference proteome</keyword>
<dbReference type="Gene3D" id="1.10.1040.10">
    <property type="entry name" value="N-(1-d-carboxylethyl)-l-norvaline Dehydrogenase, domain 2"/>
    <property type="match status" value="1"/>
</dbReference>
<evidence type="ECO:0000256" key="7">
    <source>
        <dbReference type="PIRSR" id="PIRSR000109-1"/>
    </source>
</evidence>
<keyword evidence="3 6" id="KW-0560">Oxidoreductase</keyword>
<dbReference type="InterPro" id="IPR006183">
    <property type="entry name" value="Pgluconate_DH"/>
</dbReference>
<name>A0A2K1QGB3_9PEZI</name>
<dbReference type="Pfam" id="PF00393">
    <property type="entry name" value="6PGD"/>
    <property type="match status" value="1"/>
</dbReference>
<keyword evidence="5 6" id="KW-0570">Pentose shunt</keyword>
<dbReference type="GO" id="GO:0006098">
    <property type="term" value="P:pentose-phosphate shunt"/>
    <property type="evidence" value="ECO:0007669"/>
    <property type="project" value="UniProtKB-UniPathway"/>
</dbReference>
<comment type="similarity">
    <text evidence="2 6">Belongs to the 6-phosphogluconate dehydrogenase family.</text>
</comment>
<dbReference type="PIRSF" id="PIRSF000109">
    <property type="entry name" value="6PGD"/>
    <property type="match status" value="1"/>
</dbReference>
<comment type="caution">
    <text evidence="10">The sequence shown here is derived from an EMBL/GenBank/DDBJ whole genome shotgun (WGS) entry which is preliminary data.</text>
</comment>
<dbReference type="InterPro" id="IPR006113">
    <property type="entry name" value="6PGDH_Gnd/GntZ"/>
</dbReference>
<evidence type="ECO:0000256" key="3">
    <source>
        <dbReference type="ARBA" id="ARBA00023002"/>
    </source>
</evidence>
<dbReference type="InterPro" id="IPR006114">
    <property type="entry name" value="6PGDH_C"/>
</dbReference>
<gene>
    <name evidence="10" type="ORF">CAC42_1422</name>
</gene>
<dbReference type="Gene3D" id="1.20.5.320">
    <property type="entry name" value="6-Phosphogluconate Dehydrogenase, domain 3"/>
    <property type="match status" value="1"/>
</dbReference>
<dbReference type="PANTHER" id="PTHR11811">
    <property type="entry name" value="6-PHOSPHOGLUCONATE DEHYDROGENASE"/>
    <property type="match status" value="1"/>
</dbReference>
<reference evidence="10 11" key="1">
    <citation type="submission" date="2017-06" db="EMBL/GenBank/DDBJ databases">
        <title>Draft genome sequence of a variant of Elsinoe murrayae.</title>
        <authorList>
            <person name="Cheng Q."/>
        </authorList>
    </citation>
    <scope>NUCLEOTIDE SEQUENCE [LARGE SCALE GENOMIC DNA]</scope>
    <source>
        <strain evidence="10 11">CQ-2017a</strain>
    </source>
</reference>
<accession>A0A2K1QGB3</accession>
<proteinExistence type="inferred from homology"/>
<comment type="pathway">
    <text evidence="1 6">Carbohydrate degradation; pentose phosphate pathway; D-ribulose 5-phosphate from D-glucose 6-phosphate (oxidative stage): step 3/3.</text>
</comment>
<dbReference type="InterPro" id="IPR036291">
    <property type="entry name" value="NAD(P)-bd_dom_sf"/>
</dbReference>
<evidence type="ECO:0000313" key="11">
    <source>
        <dbReference type="Proteomes" id="UP000243797"/>
    </source>
</evidence>
<comment type="catalytic activity">
    <reaction evidence="6">
        <text>6-phospho-D-gluconate + NADP(+) = D-ribulose 5-phosphate + CO2 + NADPH</text>
        <dbReference type="Rhea" id="RHEA:10116"/>
        <dbReference type="ChEBI" id="CHEBI:16526"/>
        <dbReference type="ChEBI" id="CHEBI:57783"/>
        <dbReference type="ChEBI" id="CHEBI:58121"/>
        <dbReference type="ChEBI" id="CHEBI:58349"/>
        <dbReference type="ChEBI" id="CHEBI:58759"/>
        <dbReference type="EC" id="1.1.1.44"/>
    </reaction>
</comment>
<evidence type="ECO:0000256" key="1">
    <source>
        <dbReference type="ARBA" id="ARBA00004874"/>
    </source>
</evidence>
<comment type="function">
    <text evidence="6">Catalyzes the oxidative decarboxylation of 6-phosphogluconate to ribulose 5-phosphate and CO(2), with concomitant reduction of NADP to NADPH.</text>
</comment>
<feature type="compositionally biased region" description="Basic and acidic residues" evidence="8">
    <location>
        <begin position="483"/>
        <end position="494"/>
    </location>
</feature>
<dbReference type="UniPathway" id="UPA00115">
    <property type="reaction ID" value="UER00410"/>
</dbReference>
<dbReference type="InterPro" id="IPR006115">
    <property type="entry name" value="6PGDH_NADP-bd"/>
</dbReference>
<dbReference type="STRING" id="2082308.A0A2K1QGB3"/>